<dbReference type="InterPro" id="IPR050171">
    <property type="entry name" value="MFS_Transporters"/>
</dbReference>
<feature type="domain" description="Major facilitator superfamily (MFS) profile" evidence="8">
    <location>
        <begin position="9"/>
        <end position="188"/>
    </location>
</feature>
<evidence type="ECO:0000256" key="6">
    <source>
        <dbReference type="ARBA" id="ARBA00023136"/>
    </source>
</evidence>
<evidence type="ECO:0000256" key="3">
    <source>
        <dbReference type="ARBA" id="ARBA00022475"/>
    </source>
</evidence>
<dbReference type="Proteomes" id="UP000176260">
    <property type="component" value="Unassembled WGS sequence"/>
</dbReference>
<dbReference type="GO" id="GO:0005886">
    <property type="term" value="C:plasma membrane"/>
    <property type="evidence" value="ECO:0007669"/>
    <property type="project" value="UniProtKB-SubCell"/>
</dbReference>
<feature type="transmembrane region" description="Helical" evidence="7">
    <location>
        <begin position="135"/>
        <end position="156"/>
    </location>
</feature>
<keyword evidence="4 7" id="KW-0812">Transmembrane</keyword>
<sequence length="188" mass="20899">MAKVFFSRALKVLLVTNGIILFSSAMMGPIYALFVAKIGGDLLDASLTAGIFALAAGITTFISGRYADKIKENELIIVMGYCLIAFGYFLYLFVETIWFLFLIQVIIGFGEAIYSPAFDSVYSKHLDHHKSGLQWGSWETINYFSIAFGAVIGGLLVQQFGFQFIFVIMMLLCAGSALYIYFLPRKVL</sequence>
<gene>
    <name evidence="9" type="ORF">A2Y67_01305</name>
</gene>
<evidence type="ECO:0000313" key="10">
    <source>
        <dbReference type="Proteomes" id="UP000176260"/>
    </source>
</evidence>
<feature type="transmembrane region" description="Helical" evidence="7">
    <location>
        <begin position="162"/>
        <end position="182"/>
    </location>
</feature>
<evidence type="ECO:0000256" key="4">
    <source>
        <dbReference type="ARBA" id="ARBA00022692"/>
    </source>
</evidence>
<evidence type="ECO:0000256" key="1">
    <source>
        <dbReference type="ARBA" id="ARBA00004651"/>
    </source>
</evidence>
<feature type="transmembrane region" description="Helical" evidence="7">
    <location>
        <begin position="75"/>
        <end position="91"/>
    </location>
</feature>
<dbReference type="EMBL" id="MHIA01000030">
    <property type="protein sequence ID" value="OGY41356.1"/>
    <property type="molecule type" value="Genomic_DNA"/>
</dbReference>
<dbReference type="InterPro" id="IPR011701">
    <property type="entry name" value="MFS"/>
</dbReference>
<name>A0A1G1XP21_9BACT</name>
<feature type="transmembrane region" description="Helical" evidence="7">
    <location>
        <begin position="12"/>
        <end position="36"/>
    </location>
</feature>
<dbReference type="PANTHER" id="PTHR23517:SF3">
    <property type="entry name" value="INTEGRAL MEMBRANE TRANSPORT PROTEIN"/>
    <property type="match status" value="1"/>
</dbReference>
<keyword evidence="6 7" id="KW-0472">Membrane</keyword>
<dbReference type="GO" id="GO:0022857">
    <property type="term" value="F:transmembrane transporter activity"/>
    <property type="evidence" value="ECO:0007669"/>
    <property type="project" value="InterPro"/>
</dbReference>
<reference evidence="9 10" key="1">
    <citation type="journal article" date="2016" name="Nat. Commun.">
        <title>Thousands of microbial genomes shed light on interconnected biogeochemical processes in an aquifer system.</title>
        <authorList>
            <person name="Anantharaman K."/>
            <person name="Brown C.T."/>
            <person name="Hug L.A."/>
            <person name="Sharon I."/>
            <person name="Castelle C.J."/>
            <person name="Probst A.J."/>
            <person name="Thomas B.C."/>
            <person name="Singh A."/>
            <person name="Wilkins M.J."/>
            <person name="Karaoz U."/>
            <person name="Brodie E.L."/>
            <person name="Williams K.H."/>
            <person name="Hubbard S.S."/>
            <person name="Banfield J.F."/>
        </authorList>
    </citation>
    <scope>NUCLEOTIDE SEQUENCE [LARGE SCALE GENOMIC DNA]</scope>
</reference>
<feature type="transmembrane region" description="Helical" evidence="7">
    <location>
        <begin position="42"/>
        <end position="63"/>
    </location>
</feature>
<evidence type="ECO:0000256" key="5">
    <source>
        <dbReference type="ARBA" id="ARBA00022989"/>
    </source>
</evidence>
<organism evidence="9 10">
    <name type="scientific">Candidatus Buchananbacteria bacterium RBG_13_39_9</name>
    <dbReference type="NCBI Taxonomy" id="1797531"/>
    <lineage>
        <taxon>Bacteria</taxon>
        <taxon>Candidatus Buchananiibacteriota</taxon>
    </lineage>
</organism>
<evidence type="ECO:0000256" key="2">
    <source>
        <dbReference type="ARBA" id="ARBA00022448"/>
    </source>
</evidence>
<evidence type="ECO:0000259" key="8">
    <source>
        <dbReference type="PROSITE" id="PS50850"/>
    </source>
</evidence>
<evidence type="ECO:0000313" key="9">
    <source>
        <dbReference type="EMBL" id="OGY41356.1"/>
    </source>
</evidence>
<evidence type="ECO:0000256" key="7">
    <source>
        <dbReference type="SAM" id="Phobius"/>
    </source>
</evidence>
<dbReference type="PANTHER" id="PTHR23517">
    <property type="entry name" value="RESISTANCE PROTEIN MDTM, PUTATIVE-RELATED-RELATED"/>
    <property type="match status" value="1"/>
</dbReference>
<accession>A0A1G1XP21</accession>
<dbReference type="Gene3D" id="1.20.1250.20">
    <property type="entry name" value="MFS general substrate transporter like domains"/>
    <property type="match status" value="1"/>
</dbReference>
<comment type="caution">
    <text evidence="9">The sequence shown here is derived from an EMBL/GenBank/DDBJ whole genome shotgun (WGS) entry which is preliminary data.</text>
</comment>
<protein>
    <recommendedName>
        <fullName evidence="8">Major facilitator superfamily (MFS) profile domain-containing protein</fullName>
    </recommendedName>
</protein>
<comment type="subcellular location">
    <subcellularLocation>
        <location evidence="1">Cell membrane</location>
        <topology evidence="1">Multi-pass membrane protein</topology>
    </subcellularLocation>
</comment>
<keyword evidence="3" id="KW-1003">Cell membrane</keyword>
<dbReference type="SUPFAM" id="SSF103473">
    <property type="entry name" value="MFS general substrate transporter"/>
    <property type="match status" value="1"/>
</dbReference>
<feature type="transmembrane region" description="Helical" evidence="7">
    <location>
        <begin position="97"/>
        <end position="114"/>
    </location>
</feature>
<keyword evidence="5 7" id="KW-1133">Transmembrane helix</keyword>
<dbReference type="InterPro" id="IPR036259">
    <property type="entry name" value="MFS_trans_sf"/>
</dbReference>
<dbReference type="AlphaFoldDB" id="A0A1G1XP21"/>
<proteinExistence type="predicted"/>
<dbReference type="InterPro" id="IPR020846">
    <property type="entry name" value="MFS_dom"/>
</dbReference>
<dbReference type="PROSITE" id="PS50850">
    <property type="entry name" value="MFS"/>
    <property type="match status" value="1"/>
</dbReference>
<dbReference type="Pfam" id="PF07690">
    <property type="entry name" value="MFS_1"/>
    <property type="match status" value="1"/>
</dbReference>
<keyword evidence="2" id="KW-0813">Transport</keyword>